<comment type="caution">
    <text evidence="2">The sequence shown here is derived from an EMBL/GenBank/DDBJ whole genome shotgun (WGS) entry which is preliminary data.</text>
</comment>
<reference evidence="2 3" key="1">
    <citation type="journal article" date="2015" name="Stand. Genomic Sci.">
        <title>Genomic Encyclopedia of Bacterial and Archaeal Type Strains, Phase III: the genomes of soil and plant-associated and newly described type strains.</title>
        <authorList>
            <person name="Whitman W.B."/>
            <person name="Woyke T."/>
            <person name="Klenk H.P."/>
            <person name="Zhou Y."/>
            <person name="Lilburn T.G."/>
            <person name="Beck B.J."/>
            <person name="De Vos P."/>
            <person name="Vandamme P."/>
            <person name="Eisen J.A."/>
            <person name="Garrity G."/>
            <person name="Hugenholtz P."/>
            <person name="Kyrpides N.C."/>
        </authorList>
    </citation>
    <scope>NUCLEOTIDE SEQUENCE [LARGE SCALE GENOMIC DNA]</scope>
    <source>
        <strain evidence="2 3">CECT 7306</strain>
    </source>
</reference>
<gene>
    <name evidence="2" type="ORF">EDC03_0759</name>
</gene>
<proteinExistence type="predicted"/>
<dbReference type="RefSeq" id="WP_199719922.1">
    <property type="nucleotide sequence ID" value="NZ_RJKN01000002.1"/>
</dbReference>
<sequence length="244" mass="24886">MEIEAQDVAVTADGGEVLPPTGVLLVPGRRTLVAGDPGADGSAPLALALALTGRLVPGRGRVLADGHDVGLWGRDDLRRSTALVDAPGVDEPEPVLPLRAAVAEELRARREPAGADDARAWLEDRGLAAHADVLARDLAPGPRTRALAHLAAGRPGVVALVLVRPDRGGGDPRDEGGWWDVAGDLADDGLAVGVCVGRPAAAVLEGAGLLRADDLRATHGVPRAARPDDLPAPHAGRVTAGVTL</sequence>
<name>A0A3N1HQ37_9ACTN</name>
<evidence type="ECO:0000313" key="2">
    <source>
        <dbReference type="EMBL" id="ROP44633.1"/>
    </source>
</evidence>
<accession>A0A3N1HQ37</accession>
<dbReference type="Proteomes" id="UP000276232">
    <property type="component" value="Unassembled WGS sequence"/>
</dbReference>
<protein>
    <recommendedName>
        <fullName evidence="4">ABC transporter family protein</fullName>
    </recommendedName>
</protein>
<evidence type="ECO:0000256" key="1">
    <source>
        <dbReference type="SAM" id="MobiDB-lite"/>
    </source>
</evidence>
<dbReference type="Gene3D" id="3.40.50.300">
    <property type="entry name" value="P-loop containing nucleotide triphosphate hydrolases"/>
    <property type="match status" value="1"/>
</dbReference>
<evidence type="ECO:0000313" key="3">
    <source>
        <dbReference type="Proteomes" id="UP000276232"/>
    </source>
</evidence>
<dbReference type="EMBL" id="RJKN01000002">
    <property type="protein sequence ID" value="ROP44633.1"/>
    <property type="molecule type" value="Genomic_DNA"/>
</dbReference>
<dbReference type="InParanoid" id="A0A3N1HQ37"/>
<dbReference type="SUPFAM" id="SSF52540">
    <property type="entry name" value="P-loop containing nucleoside triphosphate hydrolases"/>
    <property type="match status" value="1"/>
</dbReference>
<dbReference type="InterPro" id="IPR027417">
    <property type="entry name" value="P-loop_NTPase"/>
</dbReference>
<evidence type="ECO:0008006" key="4">
    <source>
        <dbReference type="Google" id="ProtNLM"/>
    </source>
</evidence>
<dbReference type="AlphaFoldDB" id="A0A3N1HQ37"/>
<organism evidence="2 3">
    <name type="scientific">Pseudokineococcus lusitanus</name>
    <dbReference type="NCBI Taxonomy" id="763993"/>
    <lineage>
        <taxon>Bacteria</taxon>
        <taxon>Bacillati</taxon>
        <taxon>Actinomycetota</taxon>
        <taxon>Actinomycetes</taxon>
        <taxon>Kineosporiales</taxon>
        <taxon>Kineosporiaceae</taxon>
        <taxon>Pseudokineococcus</taxon>
    </lineage>
</organism>
<feature type="region of interest" description="Disordered" evidence="1">
    <location>
        <begin position="221"/>
        <end position="244"/>
    </location>
</feature>
<keyword evidence="3" id="KW-1185">Reference proteome</keyword>